<dbReference type="PANTHER" id="PTHR33110">
    <property type="entry name" value="F-BOX/KELCH-REPEAT PROTEIN-RELATED"/>
    <property type="match status" value="1"/>
</dbReference>
<organism evidence="2">
    <name type="scientific">Panicum hallii</name>
    <dbReference type="NCBI Taxonomy" id="206008"/>
    <lineage>
        <taxon>Eukaryota</taxon>
        <taxon>Viridiplantae</taxon>
        <taxon>Streptophyta</taxon>
        <taxon>Embryophyta</taxon>
        <taxon>Tracheophyta</taxon>
        <taxon>Spermatophyta</taxon>
        <taxon>Magnoliopsida</taxon>
        <taxon>Liliopsida</taxon>
        <taxon>Poales</taxon>
        <taxon>Poaceae</taxon>
        <taxon>PACMAD clade</taxon>
        <taxon>Panicoideae</taxon>
        <taxon>Panicodae</taxon>
        <taxon>Paniceae</taxon>
        <taxon>Panicinae</taxon>
        <taxon>Panicum</taxon>
        <taxon>Panicum sect. Panicum</taxon>
    </lineage>
</organism>
<dbReference type="Proteomes" id="UP000243499">
    <property type="component" value="Chromosome 6"/>
</dbReference>
<evidence type="ECO:0000259" key="1">
    <source>
        <dbReference type="Pfam" id="PF03478"/>
    </source>
</evidence>
<evidence type="ECO:0000313" key="2">
    <source>
        <dbReference type="EMBL" id="PVH36216.1"/>
    </source>
</evidence>
<accession>A0A2T8IF13</accession>
<gene>
    <name evidence="2" type="ORF">PAHAL_6G022400</name>
</gene>
<dbReference type="Pfam" id="PF03478">
    <property type="entry name" value="Beta-prop_KIB1-4"/>
    <property type="match status" value="1"/>
</dbReference>
<sequence length="321" mass="34418">MARDTDDPPPSSPWSLSLPPKIAAAVLRRLPAHADRVRFAAVCRPWRATAGTRARPTLPWLALPDGAFFSFPGSAALRFPSAAGYHGSCDDWLLFDGGGDGYLLANPFTGGTARLPALSSVRFVVQSDGAALAATVRKLVMCPGQVVAAMVGDGRLGKIPMCRPGAGSWVISAHDAWRGITDIAFYDGKVYAVEDTGDLFAMPTGEPVVAWARGVVKALHAAPPRRRKAPAPPETRYLFVSGGRLLMVHRAVMGDGTTKFAVFRADLVSSRWSEARSVGDDTALFVGRWCSLAQRVSQYQLPGNRIHFLDDDAFVGITPQC</sequence>
<dbReference type="EMBL" id="CM008051">
    <property type="protein sequence ID" value="PVH36216.1"/>
    <property type="molecule type" value="Genomic_DNA"/>
</dbReference>
<dbReference type="PANTHER" id="PTHR33110:SF110">
    <property type="entry name" value="OS11G0624400 PROTEIN"/>
    <property type="match status" value="1"/>
</dbReference>
<reference evidence="2" key="1">
    <citation type="submission" date="2018-04" db="EMBL/GenBank/DDBJ databases">
        <title>WGS assembly of Panicum hallii.</title>
        <authorList>
            <person name="Lovell J."/>
            <person name="Jenkins J."/>
            <person name="Lowry D."/>
            <person name="Mamidi S."/>
            <person name="Sreedasyam A."/>
            <person name="Weng X."/>
            <person name="Barry K."/>
            <person name="Bonette J."/>
            <person name="Campitelli B."/>
            <person name="Daum C."/>
            <person name="Gordon S."/>
            <person name="Gould B."/>
            <person name="Lipzen A."/>
            <person name="Macqueen A."/>
            <person name="Palacio-Mejia J."/>
            <person name="Plott C."/>
            <person name="Shakirov E."/>
            <person name="Shu S."/>
            <person name="Yoshinaga Y."/>
            <person name="Zane M."/>
            <person name="Rokhsar D."/>
            <person name="Grimwood J."/>
            <person name="Schmutz J."/>
            <person name="Juenger T."/>
        </authorList>
    </citation>
    <scope>NUCLEOTIDE SEQUENCE [LARGE SCALE GENOMIC DNA]</scope>
    <source>
        <strain evidence="2">FIL2</strain>
    </source>
</reference>
<dbReference type="Gramene" id="PVH36216">
    <property type="protein sequence ID" value="PVH36216"/>
    <property type="gene ID" value="PAHAL_6G022400"/>
</dbReference>
<dbReference type="InterPro" id="IPR036047">
    <property type="entry name" value="F-box-like_dom_sf"/>
</dbReference>
<protein>
    <recommendedName>
        <fullName evidence="1">KIB1-4 beta-propeller domain-containing protein</fullName>
    </recommendedName>
</protein>
<dbReference type="Gene3D" id="1.20.1280.50">
    <property type="match status" value="1"/>
</dbReference>
<name>A0A2T8IF13_9POAL</name>
<dbReference type="InterPro" id="IPR005174">
    <property type="entry name" value="KIB1-4_b-propeller"/>
</dbReference>
<feature type="domain" description="KIB1-4 beta-propeller" evidence="1">
    <location>
        <begin position="69"/>
        <end position="311"/>
    </location>
</feature>
<dbReference type="AlphaFoldDB" id="A0A2T8IF13"/>
<proteinExistence type="predicted"/>
<dbReference type="SUPFAM" id="SSF81383">
    <property type="entry name" value="F-box domain"/>
    <property type="match status" value="1"/>
</dbReference>